<dbReference type="EMBL" id="JBHUDE010000034">
    <property type="protein sequence ID" value="MFD1607340.1"/>
    <property type="molecule type" value="Genomic_DNA"/>
</dbReference>
<gene>
    <name evidence="1" type="ORF">ACFSBH_06725</name>
</gene>
<reference evidence="2" key="1">
    <citation type="journal article" date="2019" name="Int. J. Syst. Evol. Microbiol.">
        <title>The Global Catalogue of Microorganisms (GCM) 10K type strain sequencing project: providing services to taxonomists for standard genome sequencing and annotation.</title>
        <authorList>
            <consortium name="The Broad Institute Genomics Platform"/>
            <consortium name="The Broad Institute Genome Sequencing Center for Infectious Disease"/>
            <person name="Wu L."/>
            <person name="Ma J."/>
        </authorList>
    </citation>
    <scope>NUCLEOTIDE SEQUENCE [LARGE SCALE GENOMIC DNA]</scope>
    <source>
        <strain evidence="2">CGMCC 1.12376</strain>
    </source>
</reference>
<dbReference type="Proteomes" id="UP001597221">
    <property type="component" value="Unassembled WGS sequence"/>
</dbReference>
<protein>
    <submittedName>
        <fullName evidence="1">DUF6470 family protein</fullName>
    </submittedName>
</protein>
<dbReference type="InterPro" id="IPR045527">
    <property type="entry name" value="DUF6470"/>
</dbReference>
<dbReference type="RefSeq" id="WP_251513078.1">
    <property type="nucleotide sequence ID" value="NZ_JAMBON010000009.1"/>
</dbReference>
<name>A0ABW4HRM1_9BACI</name>
<comment type="caution">
    <text evidence="1">The sequence shown here is derived from an EMBL/GenBank/DDBJ whole genome shotgun (WGS) entry which is preliminary data.</text>
</comment>
<proteinExistence type="predicted"/>
<sequence length="185" mass="20943">MKIPQLQMESQFARIAINRTDAKLEIKQELPKVHMEQRPADVTIRTVPGKLTIDQTQAFADMNLMSIFERNDRFSREGLQAVQEGTARRAREGKELMQIEHGGNVIAAQAKRNTHPPMKALGITFIPSNFSVKLDYQPAEVQIDVTTHRPKIQAETNSPQFTYHPGDVETSLVQKNDLKITVIEP</sequence>
<evidence type="ECO:0000313" key="1">
    <source>
        <dbReference type="EMBL" id="MFD1607340.1"/>
    </source>
</evidence>
<organism evidence="1 2">
    <name type="scientific">Oceanobacillus luteolus</name>
    <dbReference type="NCBI Taxonomy" id="1274358"/>
    <lineage>
        <taxon>Bacteria</taxon>
        <taxon>Bacillati</taxon>
        <taxon>Bacillota</taxon>
        <taxon>Bacilli</taxon>
        <taxon>Bacillales</taxon>
        <taxon>Bacillaceae</taxon>
        <taxon>Oceanobacillus</taxon>
    </lineage>
</organism>
<dbReference type="Pfam" id="PF20074">
    <property type="entry name" value="DUF6470"/>
    <property type="match status" value="1"/>
</dbReference>
<evidence type="ECO:0000313" key="2">
    <source>
        <dbReference type="Proteomes" id="UP001597221"/>
    </source>
</evidence>
<accession>A0ABW4HRM1</accession>
<keyword evidence="2" id="KW-1185">Reference proteome</keyword>